<evidence type="ECO:0000259" key="1">
    <source>
        <dbReference type="Pfam" id="PF17803"/>
    </source>
</evidence>
<dbReference type="InterPro" id="IPR040853">
    <property type="entry name" value="RapA2_cadherin-like"/>
</dbReference>
<accession>A0AAE3SHQ1</accession>
<dbReference type="Pfam" id="PF17803">
    <property type="entry name" value="Cadherin_4"/>
    <property type="match status" value="2"/>
</dbReference>
<organism evidence="2 3">
    <name type="scientific">Plebeiibacterium sediminum</name>
    <dbReference type="NCBI Taxonomy" id="2992112"/>
    <lineage>
        <taxon>Bacteria</taxon>
        <taxon>Pseudomonadati</taxon>
        <taxon>Bacteroidota</taxon>
        <taxon>Bacteroidia</taxon>
        <taxon>Marinilabiliales</taxon>
        <taxon>Marinilabiliaceae</taxon>
        <taxon>Plebeiibacterium</taxon>
    </lineage>
</organism>
<dbReference type="InterPro" id="IPR015919">
    <property type="entry name" value="Cadherin-like_sf"/>
</dbReference>
<name>A0AAE3SHQ1_9BACT</name>
<dbReference type="EMBL" id="JAPDPJ010000328">
    <property type="protein sequence ID" value="MCW3789868.1"/>
    <property type="molecule type" value="Genomic_DNA"/>
</dbReference>
<dbReference type="GO" id="GO:0005509">
    <property type="term" value="F:calcium ion binding"/>
    <property type="evidence" value="ECO:0007669"/>
    <property type="project" value="InterPro"/>
</dbReference>
<comment type="caution">
    <text evidence="2">The sequence shown here is derived from an EMBL/GenBank/DDBJ whole genome shotgun (WGS) entry which is preliminary data.</text>
</comment>
<dbReference type="InterPro" id="IPR010221">
    <property type="entry name" value="VCBS_dom"/>
</dbReference>
<keyword evidence="3" id="KW-1185">Reference proteome</keyword>
<dbReference type="GO" id="GO:0016020">
    <property type="term" value="C:membrane"/>
    <property type="evidence" value="ECO:0007669"/>
    <property type="project" value="InterPro"/>
</dbReference>
<feature type="domain" description="RapA2 cadherin-like" evidence="1">
    <location>
        <begin position="1"/>
        <end position="78"/>
    </location>
</feature>
<evidence type="ECO:0000313" key="2">
    <source>
        <dbReference type="EMBL" id="MCW3789868.1"/>
    </source>
</evidence>
<dbReference type="AlphaFoldDB" id="A0AAE3SHQ1"/>
<protein>
    <submittedName>
        <fullName evidence="2">Cadherin-like domain-containing protein</fullName>
    </submittedName>
</protein>
<sequence length="145" mass="15067">ITVTVSSVNDAPVITGTSILSTSEDTPLTITIDDVTYTDDNYEGSATYSLIIQDGTNYTHEGNTITPIANFNGTLSVGAVVSDGLLSSAPSTITVTVSSVNDAPVITGTSILSTSEDTPLTITLDDVTYTDDNYEGSATYSLIIQ</sequence>
<feature type="non-terminal residue" evidence="2">
    <location>
        <position position="1"/>
    </location>
</feature>
<dbReference type="Proteomes" id="UP001209229">
    <property type="component" value="Unassembled WGS sequence"/>
</dbReference>
<evidence type="ECO:0000313" key="3">
    <source>
        <dbReference type="Proteomes" id="UP001209229"/>
    </source>
</evidence>
<feature type="domain" description="RapA2 cadherin-like" evidence="1">
    <location>
        <begin position="92"/>
        <end position="138"/>
    </location>
</feature>
<reference evidence="2" key="1">
    <citation type="submission" date="2022-10" db="EMBL/GenBank/DDBJ databases">
        <authorList>
            <person name="Yu W.X."/>
        </authorList>
    </citation>
    <scope>NUCLEOTIDE SEQUENCE</scope>
    <source>
        <strain evidence="2">AAT</strain>
    </source>
</reference>
<dbReference type="RefSeq" id="WP_301193399.1">
    <property type="nucleotide sequence ID" value="NZ_JAPDPJ010000328.1"/>
</dbReference>
<gene>
    <name evidence="2" type="ORF">OM075_25695</name>
</gene>
<feature type="non-terminal residue" evidence="2">
    <location>
        <position position="145"/>
    </location>
</feature>
<proteinExistence type="predicted"/>
<dbReference type="NCBIfam" id="TIGR01965">
    <property type="entry name" value="VCBS_repeat"/>
    <property type="match status" value="1"/>
</dbReference>
<dbReference type="SUPFAM" id="SSF49313">
    <property type="entry name" value="Cadherin-like"/>
    <property type="match status" value="1"/>
</dbReference>